<evidence type="ECO:0000256" key="1">
    <source>
        <dbReference type="SAM" id="MobiDB-lite"/>
    </source>
</evidence>
<dbReference type="Proteomes" id="UP001498476">
    <property type="component" value="Unassembled WGS sequence"/>
</dbReference>
<keyword evidence="3" id="KW-1185">Reference proteome</keyword>
<evidence type="ECO:0000313" key="3">
    <source>
        <dbReference type="Proteomes" id="UP001498476"/>
    </source>
</evidence>
<evidence type="ECO:0000313" key="2">
    <source>
        <dbReference type="EMBL" id="KAK7397744.1"/>
    </source>
</evidence>
<comment type="caution">
    <text evidence="2">The sequence shown here is derived from an EMBL/GenBank/DDBJ whole genome shotgun (WGS) entry which is preliminary data.</text>
</comment>
<feature type="compositionally biased region" description="Polar residues" evidence="1">
    <location>
        <begin position="122"/>
        <end position="143"/>
    </location>
</feature>
<feature type="region of interest" description="Disordered" evidence="1">
    <location>
        <begin position="122"/>
        <end position="230"/>
    </location>
</feature>
<reference evidence="2 3" key="1">
    <citation type="journal article" date="2025" name="Microbiol. Resour. Announc.">
        <title>Draft genome sequences for Neonectria magnoliae and Neonectria punicea, canker pathogens of Liriodendron tulipifera and Acer saccharum in West Virginia.</title>
        <authorList>
            <person name="Petronek H.M."/>
            <person name="Kasson M.T."/>
            <person name="Metheny A.M."/>
            <person name="Stauder C.M."/>
            <person name="Lovett B."/>
            <person name="Lynch S.C."/>
            <person name="Garnas J.R."/>
            <person name="Kasson L.R."/>
            <person name="Stajich J.E."/>
        </authorList>
    </citation>
    <scope>NUCLEOTIDE SEQUENCE [LARGE SCALE GENOMIC DNA]</scope>
    <source>
        <strain evidence="2 3">NRRL 64653</strain>
    </source>
</reference>
<organism evidence="2 3">
    <name type="scientific">Neonectria punicea</name>
    <dbReference type="NCBI Taxonomy" id="979145"/>
    <lineage>
        <taxon>Eukaryota</taxon>
        <taxon>Fungi</taxon>
        <taxon>Dikarya</taxon>
        <taxon>Ascomycota</taxon>
        <taxon>Pezizomycotina</taxon>
        <taxon>Sordariomycetes</taxon>
        <taxon>Hypocreomycetidae</taxon>
        <taxon>Hypocreales</taxon>
        <taxon>Nectriaceae</taxon>
        <taxon>Neonectria</taxon>
    </lineage>
</organism>
<feature type="region of interest" description="Disordered" evidence="1">
    <location>
        <begin position="1"/>
        <end position="27"/>
    </location>
</feature>
<name>A0ABR1GHZ5_9HYPO</name>
<accession>A0ABR1GHZ5</accession>
<gene>
    <name evidence="2" type="ORF">QQX98_012885</name>
</gene>
<proteinExistence type="predicted"/>
<sequence>MPGTPKVPLFDGKKKKQKRQEQERQQDAIMQRAALEAQEASKAATFKFLNTFLEESIWSDQLDQISITWDALPPMQELFTYGALPETEGTHACRRLFKAVVIWDDLGHGLWKTLKNNTHQSGRVSRELVSSFQSGRENSTSGYPTPERSRNNSRSSTESRFSKKSRQQSADSQDHDAAGCPRRASVADLASSFRKGSNGKAPVRRSTDSQVPLADSAETNKAGPQSRYRLPKMIPNGCANAVRKTMGSFGESMIQGHGGAL</sequence>
<dbReference type="EMBL" id="JAZAVJ010000442">
    <property type="protein sequence ID" value="KAK7397744.1"/>
    <property type="molecule type" value="Genomic_DNA"/>
</dbReference>
<protein>
    <submittedName>
        <fullName evidence="2">Uncharacterized protein</fullName>
    </submittedName>
</protein>